<sequence>MMIESVTKPTILIADDIPMNIKILGDALKADYSIRFATDGLKALEIARSFPLPDLILLDIMMPGMDGYDVCRTLKEDKETQSIPIIFITAMSQEEDETKGLELGAVDYITKPFSLPIVKARIKTHIELKRHRDMLERLSLLDGLTGIPNRRRFDECFDIEWKRAERLSSFLSVIMIDIDLFKQFNDFYGHQHGDDCLKLVAKTLAGSVKRASDCVARYGGEEFVGILPDTDIQGAIQVGDAMRQNVEALRMPHERSTVTDYVTISLGTATTIPTRGQSRFSLLEVADKNLYHAKADGRNCVKSTDISLGVTI</sequence>
<dbReference type="Gene3D" id="3.40.50.2300">
    <property type="match status" value="1"/>
</dbReference>
<gene>
    <name evidence="4" type="ORF">U14_02891</name>
</gene>
<dbReference type="SMART" id="SM00448">
    <property type="entry name" value="REC"/>
    <property type="match status" value="1"/>
</dbReference>
<evidence type="ECO:0000313" key="4">
    <source>
        <dbReference type="EMBL" id="GAK51646.1"/>
    </source>
</evidence>
<dbReference type="InterPro" id="IPR001789">
    <property type="entry name" value="Sig_transdc_resp-reg_receiver"/>
</dbReference>
<accession>A0A081BMN0</accession>
<feature type="domain" description="Response regulatory" evidence="2">
    <location>
        <begin position="10"/>
        <end position="126"/>
    </location>
</feature>
<dbReference type="SUPFAM" id="SSF52172">
    <property type="entry name" value="CheY-like"/>
    <property type="match status" value="1"/>
</dbReference>
<dbReference type="GO" id="GO:0000160">
    <property type="term" value="P:phosphorelay signal transduction system"/>
    <property type="evidence" value="ECO:0007669"/>
    <property type="project" value="InterPro"/>
</dbReference>
<dbReference type="InterPro" id="IPR043128">
    <property type="entry name" value="Rev_trsase/Diguanyl_cyclase"/>
</dbReference>
<dbReference type="GO" id="GO:0005886">
    <property type="term" value="C:plasma membrane"/>
    <property type="evidence" value="ECO:0007669"/>
    <property type="project" value="TreeGrafter"/>
</dbReference>
<dbReference type="PANTHER" id="PTHR45138">
    <property type="entry name" value="REGULATORY COMPONENTS OF SENSORY TRANSDUCTION SYSTEM"/>
    <property type="match status" value="1"/>
</dbReference>
<dbReference type="Gene3D" id="3.30.70.270">
    <property type="match status" value="1"/>
</dbReference>
<evidence type="ECO:0000313" key="5">
    <source>
        <dbReference type="Proteomes" id="UP000030700"/>
    </source>
</evidence>
<evidence type="ECO:0000259" key="3">
    <source>
        <dbReference type="PROSITE" id="PS50887"/>
    </source>
</evidence>
<organism evidence="4">
    <name type="scientific">Candidatus Moduliflexus flocculans</name>
    <dbReference type="NCBI Taxonomy" id="1499966"/>
    <lineage>
        <taxon>Bacteria</taxon>
        <taxon>Candidatus Moduliflexota</taxon>
        <taxon>Candidatus Moduliflexia</taxon>
        <taxon>Candidatus Moduliflexales</taxon>
        <taxon>Candidatus Moduliflexaceae</taxon>
    </lineage>
</organism>
<feature type="modified residue" description="4-aspartylphosphate" evidence="1">
    <location>
        <position position="59"/>
    </location>
</feature>
<dbReference type="CDD" id="cd19920">
    <property type="entry name" value="REC_PA4781-like"/>
    <property type="match status" value="1"/>
</dbReference>
<dbReference type="PROSITE" id="PS50110">
    <property type="entry name" value="RESPONSE_REGULATORY"/>
    <property type="match status" value="1"/>
</dbReference>
<dbReference type="PANTHER" id="PTHR45138:SF9">
    <property type="entry name" value="DIGUANYLATE CYCLASE DGCM-RELATED"/>
    <property type="match status" value="1"/>
</dbReference>
<dbReference type="CDD" id="cd01949">
    <property type="entry name" value="GGDEF"/>
    <property type="match status" value="1"/>
</dbReference>
<name>A0A081BMN0_9BACT</name>
<dbReference type="FunFam" id="3.30.70.270:FF:000001">
    <property type="entry name" value="Diguanylate cyclase domain protein"/>
    <property type="match status" value="1"/>
</dbReference>
<protein>
    <submittedName>
        <fullName evidence="4">Response regulator receiver modulated diguanylate cyclase</fullName>
    </submittedName>
</protein>
<proteinExistence type="predicted"/>
<keyword evidence="5" id="KW-1185">Reference proteome</keyword>
<dbReference type="SUPFAM" id="SSF55073">
    <property type="entry name" value="Nucleotide cyclase"/>
    <property type="match status" value="1"/>
</dbReference>
<keyword evidence="1" id="KW-0597">Phosphoprotein</keyword>
<evidence type="ECO:0000256" key="1">
    <source>
        <dbReference type="PROSITE-ProRule" id="PRU00169"/>
    </source>
</evidence>
<dbReference type="GO" id="GO:0043709">
    <property type="term" value="P:cell adhesion involved in single-species biofilm formation"/>
    <property type="evidence" value="ECO:0007669"/>
    <property type="project" value="TreeGrafter"/>
</dbReference>
<dbReference type="GO" id="GO:0052621">
    <property type="term" value="F:diguanylate cyclase activity"/>
    <property type="evidence" value="ECO:0007669"/>
    <property type="project" value="TreeGrafter"/>
</dbReference>
<dbReference type="SMART" id="SM00267">
    <property type="entry name" value="GGDEF"/>
    <property type="match status" value="1"/>
</dbReference>
<dbReference type="GO" id="GO:1902201">
    <property type="term" value="P:negative regulation of bacterial-type flagellum-dependent cell motility"/>
    <property type="evidence" value="ECO:0007669"/>
    <property type="project" value="TreeGrafter"/>
</dbReference>
<dbReference type="HOGENOM" id="CLU_000445_11_28_0"/>
<evidence type="ECO:0000259" key="2">
    <source>
        <dbReference type="PROSITE" id="PS50110"/>
    </source>
</evidence>
<dbReference type="InterPro" id="IPR029787">
    <property type="entry name" value="Nucleotide_cyclase"/>
</dbReference>
<dbReference type="InterPro" id="IPR050469">
    <property type="entry name" value="Diguanylate_Cyclase"/>
</dbReference>
<dbReference type="PROSITE" id="PS50887">
    <property type="entry name" value="GGDEF"/>
    <property type="match status" value="1"/>
</dbReference>
<dbReference type="EMBL" id="DF820457">
    <property type="protein sequence ID" value="GAK51646.1"/>
    <property type="molecule type" value="Genomic_DNA"/>
</dbReference>
<dbReference type="Proteomes" id="UP000030700">
    <property type="component" value="Unassembled WGS sequence"/>
</dbReference>
<dbReference type="Pfam" id="PF00072">
    <property type="entry name" value="Response_reg"/>
    <property type="match status" value="1"/>
</dbReference>
<dbReference type="InterPro" id="IPR000160">
    <property type="entry name" value="GGDEF_dom"/>
</dbReference>
<dbReference type="STRING" id="1499966.U14_02891"/>
<dbReference type="InterPro" id="IPR011006">
    <property type="entry name" value="CheY-like_superfamily"/>
</dbReference>
<feature type="domain" description="GGDEF" evidence="3">
    <location>
        <begin position="169"/>
        <end position="306"/>
    </location>
</feature>
<reference evidence="4" key="1">
    <citation type="journal article" date="2015" name="PeerJ">
        <title>First genomic representation of candidate bacterial phylum KSB3 points to enhanced environmental sensing as a trigger of wastewater bulking.</title>
        <authorList>
            <person name="Sekiguchi Y."/>
            <person name="Ohashi A."/>
            <person name="Parks D.H."/>
            <person name="Yamauchi T."/>
            <person name="Tyson G.W."/>
            <person name="Hugenholtz P."/>
        </authorList>
    </citation>
    <scope>NUCLEOTIDE SEQUENCE [LARGE SCALE GENOMIC DNA]</scope>
</reference>
<dbReference type="NCBIfam" id="TIGR00254">
    <property type="entry name" value="GGDEF"/>
    <property type="match status" value="1"/>
</dbReference>
<dbReference type="AlphaFoldDB" id="A0A081BMN0"/>
<dbReference type="Pfam" id="PF00990">
    <property type="entry name" value="GGDEF"/>
    <property type="match status" value="1"/>
</dbReference>